<dbReference type="GO" id="GO:0015074">
    <property type="term" value="P:DNA integration"/>
    <property type="evidence" value="ECO:0007669"/>
    <property type="project" value="InterPro"/>
</dbReference>
<dbReference type="EMBL" id="PGCI01000028">
    <property type="protein sequence ID" value="PLW47770.1"/>
    <property type="molecule type" value="Genomic_DNA"/>
</dbReference>
<evidence type="ECO:0000313" key="1">
    <source>
        <dbReference type="EMBL" id="PLW47770.1"/>
    </source>
</evidence>
<gene>
    <name evidence="1" type="ORF">PCASD_04316</name>
</gene>
<dbReference type="Gene3D" id="1.10.443.10">
    <property type="entry name" value="Intergrase catalytic core"/>
    <property type="match status" value="1"/>
</dbReference>
<name>A0A2N5VCQ6_9BASI</name>
<comment type="caution">
    <text evidence="1">The sequence shown here is derived from an EMBL/GenBank/DDBJ whole genome shotgun (WGS) entry which is preliminary data.</text>
</comment>
<dbReference type="PANTHER" id="PTHR34605">
    <property type="entry name" value="PHAGE_INTEGRASE DOMAIN-CONTAINING PROTEIN"/>
    <property type="match status" value="1"/>
</dbReference>
<dbReference type="InterPro" id="IPR013762">
    <property type="entry name" value="Integrase-like_cat_sf"/>
</dbReference>
<dbReference type="AlphaFoldDB" id="A0A2N5VCQ6"/>
<protein>
    <recommendedName>
        <fullName evidence="3">Tyr recombinase domain-containing protein</fullName>
    </recommendedName>
</protein>
<evidence type="ECO:0008006" key="3">
    <source>
        <dbReference type="Google" id="ProtNLM"/>
    </source>
</evidence>
<dbReference type="PANTHER" id="PTHR34605:SF3">
    <property type="entry name" value="P CELL-TYPE AGGLUTINATION PROTEIN MAP4-LIKE-RELATED"/>
    <property type="match status" value="1"/>
</dbReference>
<proteinExistence type="predicted"/>
<reference evidence="1 2" key="1">
    <citation type="submission" date="2017-11" db="EMBL/GenBank/DDBJ databases">
        <title>De novo assembly and phasing of dikaryotic genomes from two isolates of Puccinia coronata f. sp. avenae, the causal agent of oat crown rust.</title>
        <authorList>
            <person name="Miller M.E."/>
            <person name="Zhang Y."/>
            <person name="Omidvar V."/>
            <person name="Sperschneider J."/>
            <person name="Schwessinger B."/>
            <person name="Raley C."/>
            <person name="Palmer J.M."/>
            <person name="Garnica D."/>
            <person name="Upadhyaya N."/>
            <person name="Rathjen J."/>
            <person name="Taylor J.M."/>
            <person name="Park R.F."/>
            <person name="Dodds P.N."/>
            <person name="Hirsch C.D."/>
            <person name="Kianian S.F."/>
            <person name="Figueroa M."/>
        </authorList>
    </citation>
    <scope>NUCLEOTIDE SEQUENCE [LARGE SCALE GENOMIC DNA]</scope>
    <source>
        <strain evidence="1">12SD80</strain>
    </source>
</reference>
<organism evidence="1 2">
    <name type="scientific">Puccinia coronata f. sp. avenae</name>
    <dbReference type="NCBI Taxonomy" id="200324"/>
    <lineage>
        <taxon>Eukaryota</taxon>
        <taxon>Fungi</taxon>
        <taxon>Dikarya</taxon>
        <taxon>Basidiomycota</taxon>
        <taxon>Pucciniomycotina</taxon>
        <taxon>Pucciniomycetes</taxon>
        <taxon>Pucciniales</taxon>
        <taxon>Pucciniaceae</taxon>
        <taxon>Puccinia</taxon>
    </lineage>
</organism>
<evidence type="ECO:0000313" key="2">
    <source>
        <dbReference type="Proteomes" id="UP000235392"/>
    </source>
</evidence>
<sequence length="322" mass="35842">MAESGEPVFTIPISANNIYGFCFWAGRTEGKKSKQEIGAKTIEKYIHSLKSWHLLHGAKYPDLVEPTVKILLRSSAKADALVPLKEKKGAVHLKHLVFLVEALVMSNPKGKAVLDLALVAFWGMARLGELTSPFPHGDLDPRTSVFKDDVSREKAGDETLAVLTLQDAKTCKPGETQKIKLRPLTNLLCPVEAVKKRRLLQVWPSHAVQLFRDRMEAVHLTKDIFIKAPSAVWQQGGFQNLTGHSFCVEGASLRTAMGFRAKEICKIGRWVLNCYELYIRPYSQQEVEESIDLLAKLDLLWNLANTLEAEIPQEASGSGQGK</sequence>
<dbReference type="GO" id="GO:0006310">
    <property type="term" value="P:DNA recombination"/>
    <property type="evidence" value="ECO:0007669"/>
    <property type="project" value="InterPro"/>
</dbReference>
<dbReference type="GO" id="GO:0003677">
    <property type="term" value="F:DNA binding"/>
    <property type="evidence" value="ECO:0007669"/>
    <property type="project" value="InterPro"/>
</dbReference>
<dbReference type="InterPro" id="IPR052925">
    <property type="entry name" value="Phage_Integrase-like_Recomb"/>
</dbReference>
<dbReference type="Proteomes" id="UP000235392">
    <property type="component" value="Unassembled WGS sequence"/>
</dbReference>
<accession>A0A2N5VCQ6</accession>